<organism evidence="1 2">
    <name type="scientific">Frigoribacterium faeni</name>
    <dbReference type="NCBI Taxonomy" id="145483"/>
    <lineage>
        <taxon>Bacteria</taxon>
        <taxon>Bacillati</taxon>
        <taxon>Actinomycetota</taxon>
        <taxon>Actinomycetes</taxon>
        <taxon>Micrococcales</taxon>
        <taxon>Microbacteriaceae</taxon>
        <taxon>Frigoribacterium</taxon>
    </lineage>
</organism>
<gene>
    <name evidence="1" type="ORF">FFA01_22900</name>
</gene>
<dbReference type="SUPFAM" id="SSF49899">
    <property type="entry name" value="Concanavalin A-like lectins/glucanases"/>
    <property type="match status" value="1"/>
</dbReference>
<evidence type="ECO:0000313" key="1">
    <source>
        <dbReference type="EMBL" id="GEK83981.1"/>
    </source>
</evidence>
<dbReference type="Proteomes" id="UP000321154">
    <property type="component" value="Unassembled WGS sequence"/>
</dbReference>
<dbReference type="PANTHER" id="PTHR35332">
    <property type="entry name" value="REGULATION OF ENOLASE PROTEIN 1"/>
    <property type="match status" value="1"/>
</dbReference>
<dbReference type="Gene3D" id="2.60.120.200">
    <property type="match status" value="1"/>
</dbReference>
<protein>
    <recommendedName>
        <fullName evidence="3">DUF1349 domain-containing protein</fullName>
    </recommendedName>
</protein>
<dbReference type="EMBL" id="BJUV01000024">
    <property type="protein sequence ID" value="GEK83981.1"/>
    <property type="molecule type" value="Genomic_DNA"/>
</dbReference>
<dbReference type="Pfam" id="PF07081">
    <property type="entry name" value="DUF1349"/>
    <property type="match status" value="1"/>
</dbReference>
<dbReference type="PANTHER" id="PTHR35332:SF2">
    <property type="entry name" value="REGULATION OF ENOLASE PROTEIN 1"/>
    <property type="match status" value="1"/>
</dbReference>
<evidence type="ECO:0000313" key="2">
    <source>
        <dbReference type="Proteomes" id="UP000321154"/>
    </source>
</evidence>
<sequence>MYVRTLAVMIDIDWSTGTWTTPPARVDVADDGMQVTAVEGSDAWRTTSYGFVHDTEHALLAPFGQDTAVEVSFRLDFTEQFDQAGVFVKVDDATWIKTGVERSDGVDSLGAVVTRGMSDWSLSPVPDWHGRVVTVRASRSGDALTVRARVDDEPWRLVRVAPLDPDAEVAAGPMCCSPSRGDLTVRFTSWRTGPADEGLHPDG</sequence>
<evidence type="ECO:0008006" key="3">
    <source>
        <dbReference type="Google" id="ProtNLM"/>
    </source>
</evidence>
<comment type="caution">
    <text evidence="1">The sequence shown here is derived from an EMBL/GenBank/DDBJ whole genome shotgun (WGS) entry which is preliminary data.</text>
</comment>
<keyword evidence="2" id="KW-1185">Reference proteome</keyword>
<accession>A0ABQ0UR73</accession>
<proteinExistence type="predicted"/>
<name>A0ABQ0UR73_9MICO</name>
<reference evidence="1 2" key="1">
    <citation type="submission" date="2019-07" db="EMBL/GenBank/DDBJ databases">
        <title>Whole genome shotgun sequence of Frigoribacterium faeni NBRC 103066.</title>
        <authorList>
            <person name="Hosoyama A."/>
            <person name="Uohara A."/>
            <person name="Ohji S."/>
            <person name="Ichikawa N."/>
        </authorList>
    </citation>
    <scope>NUCLEOTIDE SEQUENCE [LARGE SCALE GENOMIC DNA]</scope>
    <source>
        <strain evidence="1 2">NBRC 103066</strain>
    </source>
</reference>
<dbReference type="InterPro" id="IPR009784">
    <property type="entry name" value="DUF1349"/>
</dbReference>
<dbReference type="InterPro" id="IPR013320">
    <property type="entry name" value="ConA-like_dom_sf"/>
</dbReference>